<evidence type="ECO:0000313" key="2">
    <source>
        <dbReference type="EMBL" id="MEX5728134.1"/>
    </source>
</evidence>
<sequence>MGAAPLRIAGLVALMMSGTACSGDQDAAVQFLGCDASFSRFGPEILSQETDRDSFAVQAAAFFARVSPATFADAVSGGAPGAALRADARFAGGDTGWRLWRPVPIPDDPDAFYEEPAQAHYLIRPPSGARYDSLVLVGLPAEGGALGSPALAGRLRAGGETPFFTIEPVEPARCTIDPSAVAVGLEALLAITGQP</sequence>
<dbReference type="RefSeq" id="WP_125408487.1">
    <property type="nucleotide sequence ID" value="NZ_JBEHHI010000001.1"/>
</dbReference>
<feature type="chain" id="PRO_5045729436" description="Lipoprotein" evidence="1">
    <location>
        <begin position="23"/>
        <end position="195"/>
    </location>
</feature>
<protein>
    <recommendedName>
        <fullName evidence="4">Lipoprotein</fullName>
    </recommendedName>
</protein>
<comment type="caution">
    <text evidence="2">The sequence shown here is derived from an EMBL/GenBank/DDBJ whole genome shotgun (WGS) entry which is preliminary data.</text>
</comment>
<evidence type="ECO:0008006" key="4">
    <source>
        <dbReference type="Google" id="ProtNLM"/>
    </source>
</evidence>
<gene>
    <name evidence="2" type="ORF">Ga0609869_001487</name>
</gene>
<organism evidence="2 3">
    <name type="scientific">Rhodovulum iodosum</name>
    <dbReference type="NCBI Taxonomy" id="68291"/>
    <lineage>
        <taxon>Bacteria</taxon>
        <taxon>Pseudomonadati</taxon>
        <taxon>Pseudomonadota</taxon>
        <taxon>Alphaproteobacteria</taxon>
        <taxon>Rhodobacterales</taxon>
        <taxon>Paracoccaceae</taxon>
        <taxon>Rhodovulum</taxon>
    </lineage>
</organism>
<dbReference type="PROSITE" id="PS51257">
    <property type="entry name" value="PROKAR_LIPOPROTEIN"/>
    <property type="match status" value="1"/>
</dbReference>
<dbReference type="Proteomes" id="UP001560019">
    <property type="component" value="Unassembled WGS sequence"/>
</dbReference>
<proteinExistence type="predicted"/>
<keyword evidence="1" id="KW-0732">Signal</keyword>
<name>A0ABV3XST7_9RHOB</name>
<dbReference type="EMBL" id="JBEHHI010000001">
    <property type="protein sequence ID" value="MEX5728134.1"/>
    <property type="molecule type" value="Genomic_DNA"/>
</dbReference>
<evidence type="ECO:0000313" key="3">
    <source>
        <dbReference type="Proteomes" id="UP001560019"/>
    </source>
</evidence>
<feature type="signal peptide" evidence="1">
    <location>
        <begin position="1"/>
        <end position="22"/>
    </location>
</feature>
<evidence type="ECO:0000256" key="1">
    <source>
        <dbReference type="SAM" id="SignalP"/>
    </source>
</evidence>
<keyword evidence="3" id="KW-1185">Reference proteome</keyword>
<accession>A0ABV3XST7</accession>
<reference evidence="2 3" key="1">
    <citation type="submission" date="2024-06" db="EMBL/GenBank/DDBJ databases">
        <title>Genome of Rhodovulum iodosum, a marine photoferrotroph.</title>
        <authorList>
            <person name="Bianchini G."/>
            <person name="Nikeleit V."/>
            <person name="Kappler A."/>
            <person name="Bryce C."/>
            <person name="Sanchez-Baracaldo P."/>
        </authorList>
    </citation>
    <scope>NUCLEOTIDE SEQUENCE [LARGE SCALE GENOMIC DNA]</scope>
    <source>
        <strain evidence="2 3">UT/N1</strain>
    </source>
</reference>